<gene>
    <name evidence="1" type="ordered locus">Prede_1361</name>
</gene>
<reference evidence="2" key="1">
    <citation type="submission" date="2012-02" db="EMBL/GenBank/DDBJ databases">
        <title>Complete sequence of chromosome 1 of Prevotella dentalis DSM 3688.</title>
        <authorList>
            <person name="Lucas S."/>
            <person name="Copeland A."/>
            <person name="Lapidus A."/>
            <person name="Glavina del Rio T."/>
            <person name="Dalin E."/>
            <person name="Tice H."/>
            <person name="Bruce D."/>
            <person name="Goodwin L."/>
            <person name="Pitluck S."/>
            <person name="Peters L."/>
            <person name="Mikhailova N."/>
            <person name="Chertkov O."/>
            <person name="Kyrpides N."/>
            <person name="Mavromatis K."/>
            <person name="Ivanova N."/>
            <person name="Brettin T."/>
            <person name="Detter J.C."/>
            <person name="Han C."/>
            <person name="Larimer F."/>
            <person name="Land M."/>
            <person name="Hauser L."/>
            <person name="Markowitz V."/>
            <person name="Cheng J.-F."/>
            <person name="Hugenholtz P."/>
            <person name="Woyke T."/>
            <person name="Wu D."/>
            <person name="Gronow S."/>
            <person name="Wellnitz S."/>
            <person name="Brambilla E."/>
            <person name="Klenk H.-P."/>
            <person name="Eisen J.A."/>
        </authorList>
    </citation>
    <scope>NUCLEOTIDE SEQUENCE [LARGE SCALE GENOMIC DNA]</scope>
    <source>
        <strain evidence="2">ATCC 49559 / DSM 3688 / JCM 13448 / NCTC 12043 / ES 2772</strain>
    </source>
</reference>
<keyword evidence="2" id="KW-1185">Reference proteome</keyword>
<dbReference type="EMBL" id="CP003368">
    <property type="protein sequence ID" value="AGB28678.1"/>
    <property type="molecule type" value="Genomic_DNA"/>
</dbReference>
<dbReference type="HOGENOM" id="CLU_2918822_0_0_10"/>
<evidence type="ECO:0000313" key="2">
    <source>
        <dbReference type="Proteomes" id="UP000010862"/>
    </source>
</evidence>
<organism evidence="1 2">
    <name type="scientific">Prevotella dentalis (strain ATCC 49559 / DSM 3688 / JCM 13448 / NCTC 12043 / ES 2772)</name>
    <name type="common">Mitsuokella dentalis</name>
    <dbReference type="NCBI Taxonomy" id="908937"/>
    <lineage>
        <taxon>Bacteria</taxon>
        <taxon>Pseudomonadati</taxon>
        <taxon>Bacteroidota</taxon>
        <taxon>Bacteroidia</taxon>
        <taxon>Bacteroidales</taxon>
        <taxon>Prevotellaceae</taxon>
        <taxon>Prevotella</taxon>
    </lineage>
</organism>
<dbReference type="PATRIC" id="fig|908937.9.peg.1428"/>
<proteinExistence type="predicted"/>
<accession>L0JCV7</accession>
<dbReference type="AlphaFoldDB" id="L0JCV7"/>
<protein>
    <submittedName>
        <fullName evidence="1">Uncharacterized protein</fullName>
    </submittedName>
</protein>
<name>L0JCV7_PREDD</name>
<dbReference type="Proteomes" id="UP000010862">
    <property type="component" value="Chromosome 1"/>
</dbReference>
<sequence>MKKQLFFNRTNIYIYKAKTKMKNFETIKKLIKKIHYPTGGTTVDYQSIEIGKKTNQHKTND</sequence>
<evidence type="ECO:0000313" key="1">
    <source>
        <dbReference type="EMBL" id="AGB28678.1"/>
    </source>
</evidence>
<dbReference type="KEGG" id="pdt:Prede_1361"/>